<accession>A0A411PGA0</accession>
<evidence type="ECO:0000256" key="2">
    <source>
        <dbReference type="SAM" id="SignalP"/>
    </source>
</evidence>
<keyword evidence="1" id="KW-0472">Membrane</keyword>
<name>A0A411PGA0_9GAMM</name>
<proteinExistence type="predicted"/>
<dbReference type="Proteomes" id="UP000291106">
    <property type="component" value="Chromosome"/>
</dbReference>
<protein>
    <submittedName>
        <fullName evidence="3">LPXTG cell wall anchor domain-containing protein</fullName>
    </submittedName>
</protein>
<reference evidence="3 4" key="1">
    <citation type="submission" date="2019-02" db="EMBL/GenBank/DDBJ databases">
        <title>Shewanella sp. D4-2 isolated from Dokdo Island.</title>
        <authorList>
            <person name="Baek K."/>
        </authorList>
    </citation>
    <scope>NUCLEOTIDE SEQUENCE [LARGE SCALE GENOMIC DNA]</scope>
    <source>
        <strain evidence="3 4">D4-2</strain>
    </source>
</reference>
<evidence type="ECO:0000313" key="4">
    <source>
        <dbReference type="Proteomes" id="UP000291106"/>
    </source>
</evidence>
<dbReference type="AlphaFoldDB" id="A0A411PGA0"/>
<keyword evidence="2" id="KW-0732">Signal</keyword>
<keyword evidence="4" id="KW-1185">Reference proteome</keyword>
<dbReference type="EMBL" id="CP036200">
    <property type="protein sequence ID" value="QBF82626.1"/>
    <property type="molecule type" value="Genomic_DNA"/>
</dbReference>
<feature type="signal peptide" evidence="2">
    <location>
        <begin position="1"/>
        <end position="20"/>
    </location>
</feature>
<keyword evidence="1" id="KW-0812">Transmembrane</keyword>
<evidence type="ECO:0000313" key="3">
    <source>
        <dbReference type="EMBL" id="QBF82626.1"/>
    </source>
</evidence>
<feature type="transmembrane region" description="Helical" evidence="1">
    <location>
        <begin position="148"/>
        <end position="167"/>
    </location>
</feature>
<dbReference type="NCBIfam" id="TIGR01167">
    <property type="entry name" value="LPXTG_anchor"/>
    <property type="match status" value="1"/>
</dbReference>
<dbReference type="RefSeq" id="WP_130598941.1">
    <property type="nucleotide sequence ID" value="NZ_CP036200.1"/>
</dbReference>
<sequence length="173" mass="19312">MKKVHTIALLTTMLSLPAMANTKCDDVSWHQDVLAKYPSIANACQAVVEKDGQEFVKLNAEFIRYHEPHKVQLAFFERDGTKERQTIAVKHDAKVDAGGNKVGWDALPKGYKLEFYIPSDRFEVHEVVNVTPPPHLTQTAALPKTASWLPALGALGMTLIGVGGFISRRYRRQ</sequence>
<organism evidence="3 4">
    <name type="scientific">Shewanella maritima</name>
    <dbReference type="NCBI Taxonomy" id="2520507"/>
    <lineage>
        <taxon>Bacteria</taxon>
        <taxon>Pseudomonadati</taxon>
        <taxon>Pseudomonadota</taxon>
        <taxon>Gammaproteobacteria</taxon>
        <taxon>Alteromonadales</taxon>
        <taxon>Shewanellaceae</taxon>
        <taxon>Shewanella</taxon>
    </lineage>
</organism>
<evidence type="ECO:0000256" key="1">
    <source>
        <dbReference type="SAM" id="Phobius"/>
    </source>
</evidence>
<keyword evidence="1" id="KW-1133">Transmembrane helix</keyword>
<gene>
    <name evidence="3" type="ORF">EXU30_07925</name>
</gene>
<dbReference type="OrthoDB" id="5736640at2"/>
<feature type="chain" id="PRO_5019540208" evidence="2">
    <location>
        <begin position="21"/>
        <end position="173"/>
    </location>
</feature>
<dbReference type="KEGG" id="smai:EXU30_07925"/>